<dbReference type="Proteomes" id="UP001497527">
    <property type="component" value="Unassembled WGS sequence"/>
</dbReference>
<keyword evidence="4" id="KW-1185">Reference proteome</keyword>
<organism evidence="3 4">
    <name type="scientific">Tenacibaculum polynesiense</name>
    <dbReference type="NCBI Taxonomy" id="3137857"/>
    <lineage>
        <taxon>Bacteria</taxon>
        <taxon>Pseudomonadati</taxon>
        <taxon>Bacteroidota</taxon>
        <taxon>Flavobacteriia</taxon>
        <taxon>Flavobacteriales</taxon>
        <taxon>Flavobacteriaceae</taxon>
        <taxon>Tenacibaculum</taxon>
    </lineage>
</organism>
<proteinExistence type="predicted"/>
<evidence type="ECO:0000256" key="1">
    <source>
        <dbReference type="SAM" id="Coils"/>
    </source>
</evidence>
<reference evidence="3 4" key="1">
    <citation type="submission" date="2024-05" db="EMBL/GenBank/DDBJ databases">
        <authorList>
            <person name="Duchaud E."/>
        </authorList>
    </citation>
    <scope>NUCLEOTIDE SEQUENCE [LARGE SCALE GENOMIC DNA]</scope>
    <source>
        <strain evidence="3">Ena-SAMPLE-TAB-13-05-2024-13:56:06:370-140308</strain>
    </source>
</reference>
<evidence type="ECO:0000313" key="3">
    <source>
        <dbReference type="EMBL" id="CAL2103251.1"/>
    </source>
</evidence>
<accession>A0ABP1F166</accession>
<dbReference type="Gene3D" id="1.20.120.450">
    <property type="entry name" value="dinb family like domain"/>
    <property type="match status" value="1"/>
</dbReference>
<sequence>MISMTKENITALLEEKHQELFDWIQNQPEDAFNKEPNNKWSTGQHIVHLVDSIKKVNHALSFPKFILKYKFGKSNRAVRPYEDIVKRYQEKLSKNQDRARAFNSKVTTPNLEKYNQLLTTLEIQNKKLQHKTNKWKDKDLDNLILPHPLMGKMPIREIIMWTAYHTEHHTKLLKHYN</sequence>
<evidence type="ECO:0000259" key="2">
    <source>
        <dbReference type="Pfam" id="PF12867"/>
    </source>
</evidence>
<dbReference type="SUPFAM" id="SSF109854">
    <property type="entry name" value="DinB/YfiT-like putative metalloenzymes"/>
    <property type="match status" value="1"/>
</dbReference>
<dbReference type="InterPro" id="IPR024775">
    <property type="entry name" value="DinB-like"/>
</dbReference>
<dbReference type="Pfam" id="PF12867">
    <property type="entry name" value="DinB_2"/>
    <property type="match status" value="1"/>
</dbReference>
<dbReference type="EMBL" id="CAXJIO010000012">
    <property type="protein sequence ID" value="CAL2103251.1"/>
    <property type="molecule type" value="Genomic_DNA"/>
</dbReference>
<dbReference type="InterPro" id="IPR034660">
    <property type="entry name" value="DinB/YfiT-like"/>
</dbReference>
<keyword evidence="1" id="KW-0175">Coiled coil</keyword>
<name>A0ABP1F166_9FLAO</name>
<evidence type="ECO:0000313" key="4">
    <source>
        <dbReference type="Proteomes" id="UP001497527"/>
    </source>
</evidence>
<feature type="domain" description="DinB-like" evidence="2">
    <location>
        <begin position="13"/>
        <end position="171"/>
    </location>
</feature>
<feature type="coiled-coil region" evidence="1">
    <location>
        <begin position="85"/>
        <end position="138"/>
    </location>
</feature>
<comment type="caution">
    <text evidence="3">The sequence shown here is derived from an EMBL/GenBank/DDBJ whole genome shotgun (WGS) entry which is preliminary data.</text>
</comment>
<gene>
    <name evidence="3" type="ORF">T190423A01A_30365</name>
</gene>
<protein>
    <submittedName>
        <fullName evidence="3">DinB family protein</fullName>
    </submittedName>
</protein>